<evidence type="ECO:0000256" key="1">
    <source>
        <dbReference type="ARBA" id="ARBA00004271"/>
    </source>
</evidence>
<dbReference type="Proteomes" id="UP000241394">
    <property type="component" value="Chromosome LG24"/>
</dbReference>
<evidence type="ECO:0000256" key="6">
    <source>
        <dbReference type="ARBA" id="ARBA00038471"/>
    </source>
</evidence>
<dbReference type="CDD" id="cd15798">
    <property type="entry name" value="PMEI-like_3"/>
    <property type="match status" value="1"/>
</dbReference>
<dbReference type="SUPFAM" id="SSF101148">
    <property type="entry name" value="Plant invertase/pectin methylesterase inhibitor"/>
    <property type="match status" value="1"/>
</dbReference>
<evidence type="ECO:0000313" key="9">
    <source>
        <dbReference type="EMBL" id="PSR93351.1"/>
    </source>
</evidence>
<sequence>MEAHTRTFLSTILLLISHFTQPLSAAATPKAYTTFIRTSCANTTYPSLCTKTLSPYAAIVKSNPWRLCYAALSVSLDTARNASSTVSKFSRQKGIRSRAAAAIKDCIENIGDSVDELKQSLRAMESIGRNANKQLQMANIKTWTSAAITDGDTCTDGLAGTKVNAGVKSNIRSVVKSFIRVTSNALSLINRLNY</sequence>
<keyword evidence="4 7" id="KW-0732">Signal</keyword>
<feature type="chain" id="PRO_5015342745" evidence="7">
    <location>
        <begin position="26"/>
        <end position="194"/>
    </location>
</feature>
<accession>A0A2R6PLX9</accession>
<dbReference type="InterPro" id="IPR051955">
    <property type="entry name" value="PME_Inhibitor"/>
</dbReference>
<dbReference type="InterPro" id="IPR035513">
    <property type="entry name" value="Invertase/methylesterase_inhib"/>
</dbReference>
<evidence type="ECO:0000313" key="10">
    <source>
        <dbReference type="Proteomes" id="UP000241394"/>
    </source>
</evidence>
<dbReference type="GO" id="GO:0048046">
    <property type="term" value="C:apoplast"/>
    <property type="evidence" value="ECO:0007669"/>
    <property type="project" value="UniProtKB-SubCell"/>
</dbReference>
<dbReference type="EMBL" id="NKQK01000024">
    <property type="protein sequence ID" value="PSR93351.1"/>
    <property type="molecule type" value="Genomic_DNA"/>
</dbReference>
<comment type="caution">
    <text evidence="9">The sequence shown here is derived from an EMBL/GenBank/DDBJ whole genome shotgun (WGS) entry which is preliminary data.</text>
</comment>
<organism evidence="9 10">
    <name type="scientific">Actinidia chinensis var. chinensis</name>
    <name type="common">Chinese soft-hair kiwi</name>
    <dbReference type="NCBI Taxonomy" id="1590841"/>
    <lineage>
        <taxon>Eukaryota</taxon>
        <taxon>Viridiplantae</taxon>
        <taxon>Streptophyta</taxon>
        <taxon>Embryophyta</taxon>
        <taxon>Tracheophyta</taxon>
        <taxon>Spermatophyta</taxon>
        <taxon>Magnoliopsida</taxon>
        <taxon>eudicotyledons</taxon>
        <taxon>Gunneridae</taxon>
        <taxon>Pentapetalae</taxon>
        <taxon>asterids</taxon>
        <taxon>Ericales</taxon>
        <taxon>Actinidiaceae</taxon>
        <taxon>Actinidia</taxon>
    </lineage>
</organism>
<comment type="similarity">
    <text evidence="6">Belongs to the PMEI family.</text>
</comment>
<keyword evidence="2" id="KW-0052">Apoplast</keyword>
<keyword evidence="3" id="KW-0964">Secreted</keyword>
<dbReference type="InParanoid" id="A0A2R6PLX9"/>
<keyword evidence="5" id="KW-1015">Disulfide bond</keyword>
<dbReference type="PANTHER" id="PTHR31080">
    <property type="entry name" value="PECTINESTERASE INHIBITOR-LIKE"/>
    <property type="match status" value="1"/>
</dbReference>
<dbReference type="PANTHER" id="PTHR31080:SF15">
    <property type="entry name" value="INVERTASE"/>
    <property type="match status" value="1"/>
</dbReference>
<dbReference type="Gramene" id="PSR93351">
    <property type="protein sequence ID" value="PSR93351"/>
    <property type="gene ID" value="CEY00_Acc27963"/>
</dbReference>
<dbReference type="OMA" id="CTLISTY"/>
<dbReference type="OrthoDB" id="1430376at2759"/>
<dbReference type="Gene3D" id="1.20.140.40">
    <property type="entry name" value="Invertase/pectin methylesterase inhibitor family protein"/>
    <property type="match status" value="1"/>
</dbReference>
<dbReference type="NCBIfam" id="TIGR01614">
    <property type="entry name" value="PME_inhib"/>
    <property type="match status" value="1"/>
</dbReference>
<reference evidence="10" key="2">
    <citation type="journal article" date="2018" name="BMC Genomics">
        <title>A manually annotated Actinidia chinensis var. chinensis (kiwifruit) genome highlights the challenges associated with draft genomes and gene prediction in plants.</title>
        <authorList>
            <person name="Pilkington S.M."/>
            <person name="Crowhurst R."/>
            <person name="Hilario E."/>
            <person name="Nardozza S."/>
            <person name="Fraser L."/>
            <person name="Peng Y."/>
            <person name="Gunaseelan K."/>
            <person name="Simpson R."/>
            <person name="Tahir J."/>
            <person name="Deroles S.C."/>
            <person name="Templeton K."/>
            <person name="Luo Z."/>
            <person name="Davy M."/>
            <person name="Cheng C."/>
            <person name="McNeilage M."/>
            <person name="Scaglione D."/>
            <person name="Liu Y."/>
            <person name="Zhang Q."/>
            <person name="Datson P."/>
            <person name="De Silva N."/>
            <person name="Gardiner S.E."/>
            <person name="Bassett H."/>
            <person name="Chagne D."/>
            <person name="McCallum J."/>
            <person name="Dzierzon H."/>
            <person name="Deng C."/>
            <person name="Wang Y.Y."/>
            <person name="Barron L."/>
            <person name="Manako K."/>
            <person name="Bowen J."/>
            <person name="Foster T.M."/>
            <person name="Erridge Z.A."/>
            <person name="Tiffin H."/>
            <person name="Waite C.N."/>
            <person name="Davies K.M."/>
            <person name="Grierson E.P."/>
            <person name="Laing W.A."/>
            <person name="Kirk R."/>
            <person name="Chen X."/>
            <person name="Wood M."/>
            <person name="Montefiori M."/>
            <person name="Brummell D.A."/>
            <person name="Schwinn K.E."/>
            <person name="Catanach A."/>
            <person name="Fullerton C."/>
            <person name="Li D."/>
            <person name="Meiyalaghan S."/>
            <person name="Nieuwenhuizen N."/>
            <person name="Read N."/>
            <person name="Prakash R."/>
            <person name="Hunter D."/>
            <person name="Zhang H."/>
            <person name="McKenzie M."/>
            <person name="Knabel M."/>
            <person name="Harris A."/>
            <person name="Allan A.C."/>
            <person name="Gleave A."/>
            <person name="Chen A."/>
            <person name="Janssen B.J."/>
            <person name="Plunkett B."/>
            <person name="Ampomah-Dwamena C."/>
            <person name="Voogd C."/>
            <person name="Leif D."/>
            <person name="Lafferty D."/>
            <person name="Souleyre E.J.F."/>
            <person name="Varkonyi-Gasic E."/>
            <person name="Gambi F."/>
            <person name="Hanley J."/>
            <person name="Yao J.L."/>
            <person name="Cheung J."/>
            <person name="David K.M."/>
            <person name="Warren B."/>
            <person name="Marsh K."/>
            <person name="Snowden K.C."/>
            <person name="Lin-Wang K."/>
            <person name="Brian L."/>
            <person name="Martinez-Sanchez M."/>
            <person name="Wang M."/>
            <person name="Ileperuma N."/>
            <person name="Macnee N."/>
            <person name="Campin R."/>
            <person name="McAtee P."/>
            <person name="Drummond R.S.M."/>
            <person name="Espley R.V."/>
            <person name="Ireland H.S."/>
            <person name="Wu R."/>
            <person name="Atkinson R.G."/>
            <person name="Karunairetnam S."/>
            <person name="Bulley S."/>
            <person name="Chunkath S."/>
            <person name="Hanley Z."/>
            <person name="Storey R."/>
            <person name="Thrimawithana A.H."/>
            <person name="Thomson S."/>
            <person name="David C."/>
            <person name="Testolin R."/>
            <person name="Huang H."/>
            <person name="Hellens R.P."/>
            <person name="Schaffer R.J."/>
        </authorList>
    </citation>
    <scope>NUCLEOTIDE SEQUENCE [LARGE SCALE GENOMIC DNA]</scope>
    <source>
        <strain evidence="10">cv. Red5</strain>
    </source>
</reference>
<gene>
    <name evidence="9" type="ORF">CEY00_Acc27963</name>
</gene>
<dbReference type="InterPro" id="IPR006501">
    <property type="entry name" value="Pectinesterase_inhib_dom"/>
</dbReference>
<dbReference type="Pfam" id="PF04043">
    <property type="entry name" value="PMEI"/>
    <property type="match status" value="1"/>
</dbReference>
<evidence type="ECO:0000256" key="5">
    <source>
        <dbReference type="ARBA" id="ARBA00023157"/>
    </source>
</evidence>
<name>A0A2R6PLX9_ACTCC</name>
<evidence type="ECO:0000256" key="2">
    <source>
        <dbReference type="ARBA" id="ARBA00022523"/>
    </source>
</evidence>
<evidence type="ECO:0000256" key="7">
    <source>
        <dbReference type="SAM" id="SignalP"/>
    </source>
</evidence>
<evidence type="ECO:0000256" key="4">
    <source>
        <dbReference type="ARBA" id="ARBA00022729"/>
    </source>
</evidence>
<keyword evidence="10" id="KW-1185">Reference proteome</keyword>
<dbReference type="SMART" id="SM00856">
    <property type="entry name" value="PMEI"/>
    <property type="match status" value="1"/>
</dbReference>
<dbReference type="STRING" id="1590841.A0A2R6PLX9"/>
<dbReference type="GO" id="GO:0004857">
    <property type="term" value="F:enzyme inhibitor activity"/>
    <property type="evidence" value="ECO:0007669"/>
    <property type="project" value="InterPro"/>
</dbReference>
<dbReference type="FunFam" id="1.20.140.40:FF:000006">
    <property type="entry name" value="Pectinesterase inhibitor 3"/>
    <property type="match status" value="1"/>
</dbReference>
<evidence type="ECO:0000259" key="8">
    <source>
        <dbReference type="SMART" id="SM00856"/>
    </source>
</evidence>
<feature type="domain" description="Pectinesterase inhibitor" evidence="8">
    <location>
        <begin position="31"/>
        <end position="188"/>
    </location>
</feature>
<proteinExistence type="inferred from homology"/>
<evidence type="ECO:0000256" key="3">
    <source>
        <dbReference type="ARBA" id="ARBA00022525"/>
    </source>
</evidence>
<protein>
    <submittedName>
        <fullName evidence="9">Pectinesterase inhibitor domain protein</fullName>
    </submittedName>
</protein>
<dbReference type="AlphaFoldDB" id="A0A2R6PLX9"/>
<feature type="signal peptide" evidence="7">
    <location>
        <begin position="1"/>
        <end position="25"/>
    </location>
</feature>
<reference evidence="9 10" key="1">
    <citation type="submission" date="2017-07" db="EMBL/GenBank/DDBJ databases">
        <title>An improved, manually edited Actinidia chinensis var. chinensis (kiwifruit) genome highlights the challenges associated with draft genomes and gene prediction in plants.</title>
        <authorList>
            <person name="Pilkington S."/>
            <person name="Crowhurst R."/>
            <person name="Hilario E."/>
            <person name="Nardozza S."/>
            <person name="Fraser L."/>
            <person name="Peng Y."/>
            <person name="Gunaseelan K."/>
            <person name="Simpson R."/>
            <person name="Tahir J."/>
            <person name="Deroles S."/>
            <person name="Templeton K."/>
            <person name="Luo Z."/>
            <person name="Davy M."/>
            <person name="Cheng C."/>
            <person name="Mcneilage M."/>
            <person name="Scaglione D."/>
            <person name="Liu Y."/>
            <person name="Zhang Q."/>
            <person name="Datson P."/>
            <person name="De Silva N."/>
            <person name="Gardiner S."/>
            <person name="Bassett H."/>
            <person name="Chagne D."/>
            <person name="Mccallum J."/>
            <person name="Dzierzon H."/>
            <person name="Deng C."/>
            <person name="Wang Y.-Y."/>
            <person name="Barron N."/>
            <person name="Manako K."/>
            <person name="Bowen J."/>
            <person name="Foster T."/>
            <person name="Erridge Z."/>
            <person name="Tiffin H."/>
            <person name="Waite C."/>
            <person name="Davies K."/>
            <person name="Grierson E."/>
            <person name="Laing W."/>
            <person name="Kirk R."/>
            <person name="Chen X."/>
            <person name="Wood M."/>
            <person name="Montefiori M."/>
            <person name="Brummell D."/>
            <person name="Schwinn K."/>
            <person name="Catanach A."/>
            <person name="Fullerton C."/>
            <person name="Li D."/>
            <person name="Meiyalaghan S."/>
            <person name="Nieuwenhuizen N."/>
            <person name="Read N."/>
            <person name="Prakash R."/>
            <person name="Hunter D."/>
            <person name="Zhang H."/>
            <person name="Mckenzie M."/>
            <person name="Knabel M."/>
            <person name="Harris A."/>
            <person name="Allan A."/>
            <person name="Chen A."/>
            <person name="Janssen B."/>
            <person name="Plunkett B."/>
            <person name="Dwamena C."/>
            <person name="Voogd C."/>
            <person name="Leif D."/>
            <person name="Lafferty D."/>
            <person name="Souleyre E."/>
            <person name="Varkonyi-Gasic E."/>
            <person name="Gambi F."/>
            <person name="Hanley J."/>
            <person name="Yao J.-L."/>
            <person name="Cheung J."/>
            <person name="David K."/>
            <person name="Warren B."/>
            <person name="Marsh K."/>
            <person name="Snowden K."/>
            <person name="Lin-Wang K."/>
            <person name="Brian L."/>
            <person name="Martinez-Sanchez M."/>
            <person name="Wang M."/>
            <person name="Ileperuma N."/>
            <person name="Macnee N."/>
            <person name="Campin R."/>
            <person name="Mcatee P."/>
            <person name="Drummond R."/>
            <person name="Espley R."/>
            <person name="Ireland H."/>
            <person name="Wu R."/>
            <person name="Atkinson R."/>
            <person name="Karunairetnam S."/>
            <person name="Bulley S."/>
            <person name="Chunkath S."/>
            <person name="Hanley Z."/>
            <person name="Storey R."/>
            <person name="Thrimawithana A."/>
            <person name="Thomson S."/>
            <person name="David C."/>
            <person name="Testolin R."/>
        </authorList>
    </citation>
    <scope>NUCLEOTIDE SEQUENCE [LARGE SCALE GENOMIC DNA]</scope>
    <source>
        <strain evidence="10">cv. Red5</strain>
        <tissue evidence="9">Young leaf</tissue>
    </source>
</reference>
<comment type="subcellular location">
    <subcellularLocation>
        <location evidence="1">Secreted</location>
        <location evidence="1">Extracellular space</location>
        <location evidence="1">Apoplast</location>
    </subcellularLocation>
</comment>